<comment type="caution">
    <text evidence="1">The sequence shown here is derived from an EMBL/GenBank/DDBJ whole genome shotgun (WGS) entry which is preliminary data.</text>
</comment>
<evidence type="ECO:0000313" key="1">
    <source>
        <dbReference type="EMBL" id="OMO71891.1"/>
    </source>
</evidence>
<reference evidence="1 2" key="1">
    <citation type="submission" date="2013-09" db="EMBL/GenBank/DDBJ databases">
        <title>Corchorus capsularis genome sequencing.</title>
        <authorList>
            <person name="Alam M."/>
            <person name="Haque M.S."/>
            <person name="Islam M.S."/>
            <person name="Emdad E.M."/>
            <person name="Islam M.M."/>
            <person name="Ahmed B."/>
            <person name="Halim A."/>
            <person name="Hossen Q.M.M."/>
            <person name="Hossain M.Z."/>
            <person name="Ahmed R."/>
            <person name="Khan M.M."/>
            <person name="Islam R."/>
            <person name="Rashid M.M."/>
            <person name="Khan S.A."/>
            <person name="Rahman M.S."/>
            <person name="Alam M."/>
        </authorList>
    </citation>
    <scope>NUCLEOTIDE SEQUENCE [LARGE SCALE GENOMIC DNA]</scope>
    <source>
        <strain evidence="2">cv. CVL-1</strain>
        <tissue evidence="1">Whole seedling</tissue>
    </source>
</reference>
<accession>A0A1R3HP08</accession>
<dbReference type="AlphaFoldDB" id="A0A1R3HP08"/>
<protein>
    <submittedName>
        <fullName evidence="1">Uncharacterized protein</fullName>
    </submittedName>
</protein>
<feature type="non-terminal residue" evidence="1">
    <location>
        <position position="31"/>
    </location>
</feature>
<name>A0A1R3HP08_COCAP</name>
<dbReference type="Gramene" id="OMO71891">
    <property type="protein sequence ID" value="OMO71891"/>
    <property type="gene ID" value="CCACVL1_18037"/>
</dbReference>
<dbReference type="Proteomes" id="UP000188268">
    <property type="component" value="Unassembled WGS sequence"/>
</dbReference>
<evidence type="ECO:0000313" key="2">
    <source>
        <dbReference type="Proteomes" id="UP000188268"/>
    </source>
</evidence>
<gene>
    <name evidence="1" type="ORF">CCACVL1_18037</name>
</gene>
<organism evidence="1 2">
    <name type="scientific">Corchorus capsularis</name>
    <name type="common">Jute</name>
    <dbReference type="NCBI Taxonomy" id="210143"/>
    <lineage>
        <taxon>Eukaryota</taxon>
        <taxon>Viridiplantae</taxon>
        <taxon>Streptophyta</taxon>
        <taxon>Embryophyta</taxon>
        <taxon>Tracheophyta</taxon>
        <taxon>Spermatophyta</taxon>
        <taxon>Magnoliopsida</taxon>
        <taxon>eudicotyledons</taxon>
        <taxon>Gunneridae</taxon>
        <taxon>Pentapetalae</taxon>
        <taxon>rosids</taxon>
        <taxon>malvids</taxon>
        <taxon>Malvales</taxon>
        <taxon>Malvaceae</taxon>
        <taxon>Grewioideae</taxon>
        <taxon>Apeibeae</taxon>
        <taxon>Corchorus</taxon>
    </lineage>
</organism>
<sequence length="31" mass="3586">VGLSAAIKLDIKGKKKRFLGRVILFRRVQFK</sequence>
<feature type="non-terminal residue" evidence="1">
    <location>
        <position position="1"/>
    </location>
</feature>
<keyword evidence="2" id="KW-1185">Reference proteome</keyword>
<proteinExistence type="predicted"/>
<dbReference type="EMBL" id="AWWV01011508">
    <property type="protein sequence ID" value="OMO71891.1"/>
    <property type="molecule type" value="Genomic_DNA"/>
</dbReference>